<reference evidence="2" key="1">
    <citation type="submission" date="2019-02" db="EMBL/GenBank/DDBJ databases">
        <authorList>
            <consortium name="Genoscope - CEA"/>
            <person name="William W."/>
        </authorList>
    </citation>
    <scope>NUCLEOTIDE SEQUENCE [LARGE SCALE GENOMIC DNA]</scope>
    <source>
        <strain evidence="2">YSy11</strain>
    </source>
</reference>
<gene>
    <name evidence="2" type="ORF">PMYSY11_2405</name>
</gene>
<protein>
    <submittedName>
        <fullName evidence="2">Antitoxin (Modular protein)</fullName>
    </submittedName>
</protein>
<evidence type="ECO:0000313" key="2">
    <source>
        <dbReference type="EMBL" id="VEV97450.1"/>
    </source>
</evidence>
<dbReference type="SUPFAM" id="SSF143120">
    <property type="entry name" value="YefM-like"/>
    <property type="match status" value="1"/>
</dbReference>
<sequence>MRLEAWPLKIAQAQIDNADSEEQVDMAMTYAVLADVAASVTDLKKDPMGTIREGAGETVVILNRNEPAFYAVPPARYEAMLELIDDLRLAEVVRARRGEPTVRVDIDDLIAEAGGAN</sequence>
<dbReference type="InterPro" id="IPR036165">
    <property type="entry name" value="YefM-like_sf"/>
</dbReference>
<evidence type="ECO:0000256" key="1">
    <source>
        <dbReference type="ARBA" id="ARBA00009981"/>
    </source>
</evidence>
<name>A0A653E405_9PSED</name>
<comment type="similarity">
    <text evidence="1">Belongs to the phD/YefM antitoxin family.</text>
</comment>
<proteinExistence type="inferred from homology"/>
<organism evidence="2">
    <name type="scientific">Pseudomonas marincola</name>
    <dbReference type="NCBI Taxonomy" id="437900"/>
    <lineage>
        <taxon>Bacteria</taxon>
        <taxon>Pseudomonadati</taxon>
        <taxon>Pseudomonadota</taxon>
        <taxon>Gammaproteobacteria</taxon>
        <taxon>Pseudomonadales</taxon>
        <taxon>Pseudomonadaceae</taxon>
        <taxon>Pseudomonas</taxon>
    </lineage>
</organism>
<accession>A0A653E405</accession>
<dbReference type="EMBL" id="LR215729">
    <property type="protein sequence ID" value="VEV97450.1"/>
    <property type="molecule type" value="Genomic_DNA"/>
</dbReference>
<dbReference type="AlphaFoldDB" id="A0A653E405"/>